<accession>A0A6A4HWM8</accession>
<dbReference type="OrthoDB" id="2980832at2759"/>
<feature type="compositionally biased region" description="Acidic residues" evidence="1">
    <location>
        <begin position="246"/>
        <end position="262"/>
    </location>
</feature>
<reference evidence="2" key="1">
    <citation type="journal article" date="2019" name="Environ. Microbiol.">
        <title>Fungal ecological strategies reflected in gene transcription - a case study of two litter decomposers.</title>
        <authorList>
            <person name="Barbi F."/>
            <person name="Kohler A."/>
            <person name="Barry K."/>
            <person name="Baskaran P."/>
            <person name="Daum C."/>
            <person name="Fauchery L."/>
            <person name="Ihrmark K."/>
            <person name="Kuo A."/>
            <person name="LaButti K."/>
            <person name="Lipzen A."/>
            <person name="Morin E."/>
            <person name="Grigoriev I.V."/>
            <person name="Henrissat B."/>
            <person name="Lindahl B."/>
            <person name="Martin F."/>
        </authorList>
    </citation>
    <scope>NUCLEOTIDE SEQUENCE</scope>
    <source>
        <strain evidence="2">JB14</strain>
    </source>
</reference>
<keyword evidence="3" id="KW-1185">Reference proteome</keyword>
<sequence>MWTVGLTAAKVLELHCNPRRQSPAIGFLYQEVEAEELQPVYHFVKSMSFMNIQLDNFKPTFLRFMEHLDLEGLLQLVLKSCKPEAGKKSWIFGTKLDFFTWYQEEWETAQAAGHDKAGYFYTLMMTKYLIKYGNLPSMEDLEEDTPDPDDDNLDLGWDELDKAEQLQCQKEFSELHQRISQWYHTHFTCLNPNGPANLIQFSKIYYGSMIKPAYEKDLKLAKVAYQSKLAEYKEHEQLKAAREEDGRGEDEPEGEAAEDEENEKPKPPVVVHIHQLVTYTRTVQLMYKGETLGTKLNWLESDPMGYQTFEQILTKFGMKVFCVLAGGARPCDDEAVSTNFSRPFQAPCRALGTTNTVIQTKEARGNSTASALQARSLEPFSSGKDVLIPDFLPNGYFLCPHSLLEATHCQDSPTPSLSNERNSFHAYPSHPSPCNGQDGSPLANGFPNETSSQSPSNNLPDDFASFHSELQAALLEFQKGSEWEGRQDLLENYLDYKCEGGYVETGKTLCAESKPDVLGIWYKNHYKTSEIANLLVGTVGNLTEWNEK</sequence>
<evidence type="ECO:0000313" key="3">
    <source>
        <dbReference type="Proteomes" id="UP000799118"/>
    </source>
</evidence>
<feature type="compositionally biased region" description="Polar residues" evidence="1">
    <location>
        <begin position="410"/>
        <end position="421"/>
    </location>
</feature>
<dbReference type="EMBL" id="ML769436">
    <property type="protein sequence ID" value="KAE9402351.1"/>
    <property type="molecule type" value="Genomic_DNA"/>
</dbReference>
<protein>
    <submittedName>
        <fullName evidence="2">Uncharacterized protein</fullName>
    </submittedName>
</protein>
<evidence type="ECO:0000313" key="2">
    <source>
        <dbReference type="EMBL" id="KAE9402351.1"/>
    </source>
</evidence>
<feature type="compositionally biased region" description="Basic and acidic residues" evidence="1">
    <location>
        <begin position="236"/>
        <end position="245"/>
    </location>
</feature>
<organism evidence="2 3">
    <name type="scientific">Gymnopus androsaceus JB14</name>
    <dbReference type="NCBI Taxonomy" id="1447944"/>
    <lineage>
        <taxon>Eukaryota</taxon>
        <taxon>Fungi</taxon>
        <taxon>Dikarya</taxon>
        <taxon>Basidiomycota</taxon>
        <taxon>Agaricomycotina</taxon>
        <taxon>Agaricomycetes</taxon>
        <taxon>Agaricomycetidae</taxon>
        <taxon>Agaricales</taxon>
        <taxon>Marasmiineae</taxon>
        <taxon>Omphalotaceae</taxon>
        <taxon>Gymnopus</taxon>
    </lineage>
</organism>
<gene>
    <name evidence="2" type="ORF">BT96DRAFT_937306</name>
</gene>
<dbReference type="AlphaFoldDB" id="A0A6A4HWM8"/>
<evidence type="ECO:0000256" key="1">
    <source>
        <dbReference type="SAM" id="MobiDB-lite"/>
    </source>
</evidence>
<feature type="region of interest" description="Disordered" evidence="1">
    <location>
        <begin position="410"/>
        <end position="462"/>
    </location>
</feature>
<feature type="compositionally biased region" description="Polar residues" evidence="1">
    <location>
        <begin position="447"/>
        <end position="459"/>
    </location>
</feature>
<feature type="region of interest" description="Disordered" evidence="1">
    <location>
        <begin position="236"/>
        <end position="268"/>
    </location>
</feature>
<proteinExistence type="predicted"/>
<dbReference type="Proteomes" id="UP000799118">
    <property type="component" value="Unassembled WGS sequence"/>
</dbReference>
<name>A0A6A4HWM8_9AGAR</name>